<dbReference type="InterPro" id="IPR036116">
    <property type="entry name" value="FN3_sf"/>
</dbReference>
<dbReference type="InterPro" id="IPR008979">
    <property type="entry name" value="Galactose-bd-like_sf"/>
</dbReference>
<dbReference type="SUPFAM" id="SSF49265">
    <property type="entry name" value="Fibronectin type III"/>
    <property type="match status" value="2"/>
</dbReference>
<dbReference type="NCBIfam" id="NF038128">
    <property type="entry name" value="choice_anch_J"/>
    <property type="match status" value="1"/>
</dbReference>
<dbReference type="CDD" id="cd00063">
    <property type="entry name" value="FN3"/>
    <property type="match status" value="3"/>
</dbReference>
<dbReference type="Pfam" id="PF01483">
    <property type="entry name" value="P_proprotein"/>
    <property type="match status" value="1"/>
</dbReference>
<dbReference type="SUPFAM" id="SSF49899">
    <property type="entry name" value="Concanavalin A-like lectins/glucanases"/>
    <property type="match status" value="1"/>
</dbReference>
<dbReference type="Gene3D" id="2.60.40.10">
    <property type="entry name" value="Immunoglobulins"/>
    <property type="match status" value="3"/>
</dbReference>
<keyword evidence="1" id="KW-0645">Protease</keyword>
<feature type="domain" description="Fibronectin type-III" evidence="5">
    <location>
        <begin position="169"/>
        <end position="262"/>
    </location>
</feature>
<evidence type="ECO:0000313" key="8">
    <source>
        <dbReference type="Proteomes" id="UP001501126"/>
    </source>
</evidence>
<dbReference type="RefSeq" id="WP_343790233.1">
    <property type="nucleotide sequence ID" value="NZ_BAAAFH010000022.1"/>
</dbReference>
<dbReference type="SMART" id="SM00060">
    <property type="entry name" value="FN3"/>
    <property type="match status" value="3"/>
</dbReference>
<comment type="caution">
    <text evidence="7">The sequence shown here is derived from an EMBL/GenBank/DDBJ whole genome shotgun (WGS) entry which is preliminary data.</text>
</comment>
<dbReference type="InterPro" id="IPR013320">
    <property type="entry name" value="ConA-like_dom_sf"/>
</dbReference>
<evidence type="ECO:0000259" key="6">
    <source>
        <dbReference type="PROSITE" id="PS51829"/>
    </source>
</evidence>
<dbReference type="Gene3D" id="2.60.120.260">
    <property type="entry name" value="Galactose-binding domain-like"/>
    <property type="match status" value="1"/>
</dbReference>
<dbReference type="PROSITE" id="PS50853">
    <property type="entry name" value="FN3"/>
    <property type="match status" value="2"/>
</dbReference>
<dbReference type="Pfam" id="PF07675">
    <property type="entry name" value="Cleaved_Adhesin"/>
    <property type="match status" value="1"/>
</dbReference>
<evidence type="ECO:0000256" key="1">
    <source>
        <dbReference type="ARBA" id="ARBA00022670"/>
    </source>
</evidence>
<accession>A0ABN1MTS2</accession>
<dbReference type="PROSITE" id="PS51829">
    <property type="entry name" value="P_HOMO_B"/>
    <property type="match status" value="1"/>
</dbReference>
<evidence type="ECO:0000256" key="2">
    <source>
        <dbReference type="ARBA" id="ARBA00022729"/>
    </source>
</evidence>
<evidence type="ECO:0000313" key="7">
    <source>
        <dbReference type="EMBL" id="GAA0876748.1"/>
    </source>
</evidence>
<sequence>MRKIYKRAKVFALSLLFGAVGFNTQAQFGCGSGVVITDGFTQSGITTPGNGGVEDWNTNPTGTSIDELYWDDDVYLFEYTSGSLVEEISMTIFSRNSWNGIGIFSTCTGTEFSGELDADGNISADVSTTVTATIPPSTTVYIAIGQWGSPNDLDFDVTDFTVTQIPCPDVTGITTDDLSATTADISWTAGLSETSWNIQWGAPGFTPGNSEEIGSSIVTTTPAYQITGLTEVTDYEIYIQADCAADGTSNWVGPYAITTEAICPIVSNITQDAIDYTTADISWTPGGTEASWSIEWGAPGFTPGNSEEIGADISASPNYQITGLTAGTGYEIYIQADCDTDGTSQWAGPFSIYTGYCVPTFTYTGDYTSSFVTIDAISNVSYSASSQPAGGYEDLSAGSPIVSQADSTFNFTTAYVGGSNTFRIWVDWNNDFTFDDAEEVYLNSVSGATQSGSITIPNGTVSGDYRMRIRSRYSTTVPGACSNETYGSVIDYTLRIIDPLVAPSLTQAGGTPDCNTGTDLDATGTPDADIEWYWQTDADGTAMSNQYSGPYTVFANGTYYLRAYHTIYDFWSAASSIDVTNLPLAPTPPAPTAAQNPVCVPGTDISMPAPPADVTYYWQTVVDGVSTDSPADTPWNITETGTYYVSAFESTSGCWSATSEITVTVDNQIPLAPLVTQDTYNICTGATSQIIEATAPASGQINETSGDININIPDNNTTGISSDLTVSGIPTGVTVDELFVTINIQHTFNGDLDIYLVGANGTEIELSTDNGGLGDNYVNTVFSLNGTNPITGATAPMTGTFSAEGDMSTLVTGLLNGTWTLKVIDDAGGDLGVLRNWSIEIQYSAPVATIEWFDAATGGNSLGTNNTLETVGTSVLSNPATVGSYNFYASSVAGACGSDERTLVTINVDNVNVLVSPIDATCNGGEDGSFEITSIECGVEPLTYSVNGGAFGPIPTNLVAGTYTIVAQDDNGDVSSDVTITIAEPDAITDFSAEAIAFDQVELTWTTTGLEGEWIVEYGEAGFTPGTGTFVTVTNNPAVIDQLDENTEYDFYIQPSCAPGTSGEQVGAASAVTFCTPIAAAGWCEGFETDSPTLDCWTVLNENEDDNEWTLYTGYANSGTYSAGLYTDYNGGNNDDWLITPQVTLTGNEVLSFFYRVRSSSEPNDFRVLLSTTGKNPADFDQVLMDLSSYNNTTYEDTLINLSAYTGNVFIAFHVPSGGLDGYYLYIDDVCIDICTPQASQDGELDVCSLDETIDLNTIITPGETTGTWSFDVNPSALNGSTLTVDALPAGTYQAMYTVQTFCPAEADTAYATINLYGRSSAGNNSSVATCNYGPFNLFDGLTGSVDLGGTWYDPSNTALPGAIVTFNGQIAANYNYYYVVSNGVCPADTAYVEIQLQDCASIAENELAGFALYPNPTSDVVNIQYSGAAINTEVILSDSKGSVILNEKVNFKTEDNYEIDMTNLVKGVYFLNIYSESGSKVIRVVRN</sequence>
<gene>
    <name evidence="7" type="ORF">GCM10009118_31580</name>
</gene>
<dbReference type="InterPro" id="IPR011628">
    <property type="entry name" value="Cleaved_adhesin"/>
</dbReference>
<name>A0ABN1MTS2_9FLAO</name>
<feature type="chain" id="PRO_5047041085" description="T9SS type A sorting domain-containing protein" evidence="4">
    <location>
        <begin position="27"/>
        <end position="1488"/>
    </location>
</feature>
<proteinExistence type="predicted"/>
<keyword evidence="8" id="KW-1185">Reference proteome</keyword>
<dbReference type="EMBL" id="BAAAFH010000022">
    <property type="protein sequence ID" value="GAA0876748.1"/>
    <property type="molecule type" value="Genomic_DNA"/>
</dbReference>
<keyword evidence="3" id="KW-0378">Hydrolase</keyword>
<dbReference type="Pfam" id="PF20009">
    <property type="entry name" value="GEVED"/>
    <property type="match status" value="1"/>
</dbReference>
<reference evidence="7 8" key="1">
    <citation type="journal article" date="2019" name="Int. J. Syst. Evol. Microbiol.">
        <title>The Global Catalogue of Microorganisms (GCM) 10K type strain sequencing project: providing services to taxonomists for standard genome sequencing and annotation.</title>
        <authorList>
            <consortium name="The Broad Institute Genomics Platform"/>
            <consortium name="The Broad Institute Genome Sequencing Center for Infectious Disease"/>
            <person name="Wu L."/>
            <person name="Ma J."/>
        </authorList>
    </citation>
    <scope>NUCLEOTIDE SEQUENCE [LARGE SCALE GENOMIC DNA]</scope>
    <source>
        <strain evidence="7 8">JCM 16083</strain>
    </source>
</reference>
<dbReference type="InterPro" id="IPR002884">
    <property type="entry name" value="P_dom"/>
</dbReference>
<feature type="domain" description="Fibronectin type-III" evidence="5">
    <location>
        <begin position="265"/>
        <end position="357"/>
    </location>
</feature>
<protein>
    <recommendedName>
        <fullName evidence="9">T9SS type A sorting domain-containing protein</fullName>
    </recommendedName>
</protein>
<dbReference type="InterPro" id="IPR026444">
    <property type="entry name" value="Secre_tail"/>
</dbReference>
<dbReference type="Pfam" id="PF18962">
    <property type="entry name" value="Por_Secre_tail"/>
    <property type="match status" value="1"/>
</dbReference>
<evidence type="ECO:0000256" key="3">
    <source>
        <dbReference type="ARBA" id="ARBA00022801"/>
    </source>
</evidence>
<feature type="signal peptide" evidence="4">
    <location>
        <begin position="1"/>
        <end position="26"/>
    </location>
</feature>
<evidence type="ECO:0008006" key="9">
    <source>
        <dbReference type="Google" id="ProtNLM"/>
    </source>
</evidence>
<dbReference type="Proteomes" id="UP001501126">
    <property type="component" value="Unassembled WGS sequence"/>
</dbReference>
<dbReference type="InterPro" id="IPR003961">
    <property type="entry name" value="FN3_dom"/>
</dbReference>
<feature type="domain" description="P/Homo B" evidence="6">
    <location>
        <begin position="694"/>
        <end position="848"/>
    </location>
</feature>
<dbReference type="InterPro" id="IPR045474">
    <property type="entry name" value="GEVED"/>
</dbReference>
<dbReference type="InterPro" id="IPR013783">
    <property type="entry name" value="Ig-like_fold"/>
</dbReference>
<dbReference type="SUPFAM" id="SSF49785">
    <property type="entry name" value="Galactose-binding domain-like"/>
    <property type="match status" value="1"/>
</dbReference>
<evidence type="ECO:0000259" key="5">
    <source>
        <dbReference type="PROSITE" id="PS50853"/>
    </source>
</evidence>
<organism evidence="7 8">
    <name type="scientific">Wandonia haliotis</name>
    <dbReference type="NCBI Taxonomy" id="574963"/>
    <lineage>
        <taxon>Bacteria</taxon>
        <taxon>Pseudomonadati</taxon>
        <taxon>Bacteroidota</taxon>
        <taxon>Flavobacteriia</taxon>
        <taxon>Flavobacteriales</taxon>
        <taxon>Crocinitomicaceae</taxon>
        <taxon>Wandonia</taxon>
    </lineage>
</organism>
<dbReference type="NCBIfam" id="TIGR04183">
    <property type="entry name" value="Por_Secre_tail"/>
    <property type="match status" value="1"/>
</dbReference>
<keyword evidence="2 4" id="KW-0732">Signal</keyword>
<dbReference type="Gene3D" id="2.60.120.200">
    <property type="match status" value="1"/>
</dbReference>
<evidence type="ECO:0000256" key="4">
    <source>
        <dbReference type="SAM" id="SignalP"/>
    </source>
</evidence>